<dbReference type="Gene3D" id="1.10.287.950">
    <property type="entry name" value="Methyl-accepting chemotaxis protein"/>
    <property type="match status" value="1"/>
</dbReference>
<comment type="subcellular location">
    <subcellularLocation>
        <location evidence="1">Cell inner membrane</location>
        <topology evidence="1">Multi-pass membrane protein</topology>
    </subcellularLocation>
</comment>
<dbReference type="PANTHER" id="PTHR32089">
    <property type="entry name" value="METHYL-ACCEPTING CHEMOTAXIS PROTEIN MCPB"/>
    <property type="match status" value="1"/>
</dbReference>
<comment type="similarity">
    <text evidence="4">Belongs to the methyl-accepting chemotaxis (MCP) protein family.</text>
</comment>
<dbReference type="GO" id="GO:0007165">
    <property type="term" value="P:signal transduction"/>
    <property type="evidence" value="ECO:0007669"/>
    <property type="project" value="UniProtKB-KW"/>
</dbReference>
<dbReference type="CDD" id="cd06225">
    <property type="entry name" value="HAMP"/>
    <property type="match status" value="1"/>
</dbReference>
<evidence type="ECO:0000259" key="8">
    <source>
        <dbReference type="PROSITE" id="PS50192"/>
    </source>
</evidence>
<evidence type="ECO:0000313" key="10">
    <source>
        <dbReference type="EMBL" id="SLM32551.1"/>
    </source>
</evidence>
<evidence type="ECO:0000256" key="5">
    <source>
        <dbReference type="PROSITE-ProRule" id="PRU00284"/>
    </source>
</evidence>
<accession>A0A1W1HJ73</accession>
<dbReference type="InterPro" id="IPR000727">
    <property type="entry name" value="T_SNARE_dom"/>
</dbReference>
<keyword evidence="2" id="KW-0997">Cell inner membrane</keyword>
<dbReference type="PROSITE" id="PS50885">
    <property type="entry name" value="HAMP"/>
    <property type="match status" value="1"/>
</dbReference>
<evidence type="ECO:0000259" key="7">
    <source>
        <dbReference type="PROSITE" id="PS50111"/>
    </source>
</evidence>
<dbReference type="RefSeq" id="WP_080802460.1">
    <property type="nucleotide sequence ID" value="NZ_LT828543.1"/>
</dbReference>
<protein>
    <recommendedName>
        <fullName evidence="12">Methyl-accepting chemotaxis protein</fullName>
    </recommendedName>
</protein>
<organism evidence="10 11">
    <name type="scientific">Desulfamplus magnetovallimortis</name>
    <dbReference type="NCBI Taxonomy" id="1246637"/>
    <lineage>
        <taxon>Bacteria</taxon>
        <taxon>Pseudomonadati</taxon>
        <taxon>Thermodesulfobacteriota</taxon>
        <taxon>Desulfobacteria</taxon>
        <taxon>Desulfobacterales</taxon>
        <taxon>Desulfobacteraceae</taxon>
        <taxon>Desulfamplus</taxon>
    </lineage>
</organism>
<dbReference type="PROSITE" id="PS50111">
    <property type="entry name" value="CHEMOTAXIS_TRANSDUC_2"/>
    <property type="match status" value="1"/>
</dbReference>
<feature type="domain" description="HAMP" evidence="9">
    <location>
        <begin position="361"/>
        <end position="415"/>
    </location>
</feature>
<evidence type="ECO:0000256" key="2">
    <source>
        <dbReference type="ARBA" id="ARBA00022519"/>
    </source>
</evidence>
<dbReference type="EMBL" id="FWEV01000321">
    <property type="protein sequence ID" value="SLM32551.1"/>
    <property type="molecule type" value="Genomic_DNA"/>
</dbReference>
<evidence type="ECO:0000313" key="11">
    <source>
        <dbReference type="Proteomes" id="UP000191931"/>
    </source>
</evidence>
<dbReference type="SUPFAM" id="SSF58104">
    <property type="entry name" value="Methyl-accepting chemotaxis protein (MCP) signaling domain"/>
    <property type="match status" value="1"/>
</dbReference>
<keyword evidence="3 5" id="KW-0807">Transducer</keyword>
<sequence length="707" mass="76562">MGLKIKTKLILSALVMAVILMTSSAAIVSVIVGNQTKASIYDNLDRAVNLIKEELTAQINAMQESCRKTVLSNDTANEVKFLYDFPDKGSIVTTKSTFVSCSVTLFQAASSNNYSSMATYDIDGNLKTFVQAHGDGNFYAGFHMIESDGSGSFMGAELHSDERLTDDRFLENASSPDLETKIDLNDRDLSLEESSFFLQNGKMAIKIFTPLMGKKYNPETDSVEPTPVGTLISYYPMDDLFAERIKKMTSLDINIYVNGQLTGGTLKSYNACSNPEIKSSFKPGSDLIAQESYTHEFELDGKKHINTMLPVYEKTNLVGSIAVIQSAELIASNIKNMLFRLGIVNGICILLILPIVYIFSLTISNPLKNVVNRLRDIAEGEGDLTMRLEKRSSDEFGDLAHWFNIFIEKLQAIILQIANNAGELNRSSEEMANLSGKMSSNSEDMVSNLNETTVAVEGVNNSFLSVAAAMEQSSTNLNMIVSSSEEMAVTINEISRKTENATSISRDAVSKASGMSDKIKQLGDAAQEIGKVTDIINEISEQTNLLSLNATIEAARAGEAGKGFTVVAGEIKELAKQTAKATKGIKDQIEGIQKSAETTARDVEGILSVIHEVNKTIASIGSDIEEQSSTTQGITENVAHASQGVSEVSQNVANNSTVVGKINGSISNIDNLAHGIAESSSDVANGARSLFMLSETLDELVRKFKIK</sequence>
<gene>
    <name evidence="10" type="ORF">MTBBW1_760015</name>
</gene>
<dbReference type="InterPro" id="IPR003660">
    <property type="entry name" value="HAMP_dom"/>
</dbReference>
<keyword evidence="2" id="KW-1003">Cell membrane</keyword>
<dbReference type="Proteomes" id="UP000191931">
    <property type="component" value="Unassembled WGS sequence"/>
</dbReference>
<dbReference type="AlphaFoldDB" id="A0A1W1HJ73"/>
<dbReference type="Gene3D" id="1.10.8.500">
    <property type="entry name" value="HAMP domain in histidine kinase"/>
    <property type="match status" value="1"/>
</dbReference>
<dbReference type="SMART" id="SM00304">
    <property type="entry name" value="HAMP"/>
    <property type="match status" value="1"/>
</dbReference>
<keyword evidence="11" id="KW-1185">Reference proteome</keyword>
<dbReference type="OrthoDB" id="5416186at2"/>
<evidence type="ECO:0000256" key="1">
    <source>
        <dbReference type="ARBA" id="ARBA00004429"/>
    </source>
</evidence>
<evidence type="ECO:0000256" key="3">
    <source>
        <dbReference type="ARBA" id="ARBA00023224"/>
    </source>
</evidence>
<keyword evidence="6" id="KW-0472">Membrane</keyword>
<dbReference type="PROSITE" id="PS50192">
    <property type="entry name" value="T_SNARE"/>
    <property type="match status" value="1"/>
</dbReference>
<reference evidence="10 11" key="1">
    <citation type="submission" date="2017-03" db="EMBL/GenBank/DDBJ databases">
        <authorList>
            <person name="Afonso C.L."/>
            <person name="Miller P.J."/>
            <person name="Scott M.A."/>
            <person name="Spackman E."/>
            <person name="Goraichik I."/>
            <person name="Dimitrov K.M."/>
            <person name="Suarez D.L."/>
            <person name="Swayne D.E."/>
        </authorList>
    </citation>
    <scope>NUCLEOTIDE SEQUENCE [LARGE SCALE GENOMIC DNA]</scope>
    <source>
        <strain evidence="10">PRJEB14757</strain>
    </source>
</reference>
<evidence type="ECO:0000256" key="6">
    <source>
        <dbReference type="SAM" id="Phobius"/>
    </source>
</evidence>
<evidence type="ECO:0008006" key="12">
    <source>
        <dbReference type="Google" id="ProtNLM"/>
    </source>
</evidence>
<feature type="domain" description="Methyl-accepting transducer" evidence="7">
    <location>
        <begin position="441"/>
        <end position="670"/>
    </location>
</feature>
<name>A0A1W1HJ73_9BACT</name>
<evidence type="ECO:0000256" key="4">
    <source>
        <dbReference type="ARBA" id="ARBA00029447"/>
    </source>
</evidence>
<feature type="transmembrane region" description="Helical" evidence="6">
    <location>
        <begin position="337"/>
        <end position="359"/>
    </location>
</feature>
<feature type="domain" description="T-SNARE coiled-coil homology" evidence="8">
    <location>
        <begin position="593"/>
        <end position="655"/>
    </location>
</feature>
<dbReference type="STRING" id="1246637.MTBBW1_760015"/>
<dbReference type="Pfam" id="PF00015">
    <property type="entry name" value="MCPsignal"/>
    <property type="match status" value="1"/>
</dbReference>
<proteinExistence type="inferred from homology"/>
<keyword evidence="6" id="KW-1133">Transmembrane helix</keyword>
<dbReference type="Pfam" id="PF00672">
    <property type="entry name" value="HAMP"/>
    <property type="match status" value="1"/>
</dbReference>
<dbReference type="SMART" id="SM00283">
    <property type="entry name" value="MA"/>
    <property type="match status" value="1"/>
</dbReference>
<dbReference type="InterPro" id="IPR004089">
    <property type="entry name" value="MCPsignal_dom"/>
</dbReference>
<dbReference type="PANTHER" id="PTHR32089:SF112">
    <property type="entry name" value="LYSOZYME-LIKE PROTEIN-RELATED"/>
    <property type="match status" value="1"/>
</dbReference>
<dbReference type="GO" id="GO:0005886">
    <property type="term" value="C:plasma membrane"/>
    <property type="evidence" value="ECO:0007669"/>
    <property type="project" value="UniProtKB-SubCell"/>
</dbReference>
<evidence type="ECO:0000259" key="9">
    <source>
        <dbReference type="PROSITE" id="PS50885"/>
    </source>
</evidence>
<keyword evidence="6" id="KW-0812">Transmembrane</keyword>